<keyword evidence="2" id="KW-1185">Reference proteome</keyword>
<name>A0A562W8E6_9BACT</name>
<comment type="caution">
    <text evidence="1">The sequence shown here is derived from an EMBL/GenBank/DDBJ whole genome shotgun (WGS) entry which is preliminary data.</text>
</comment>
<evidence type="ECO:0000313" key="1">
    <source>
        <dbReference type="EMBL" id="TWJ26530.1"/>
    </source>
</evidence>
<reference evidence="1 2" key="1">
    <citation type="submission" date="2019-07" db="EMBL/GenBank/DDBJ databases">
        <title>Genomic Encyclopedia of Archaeal and Bacterial Type Strains, Phase II (KMG-II): from individual species to whole genera.</title>
        <authorList>
            <person name="Goeker M."/>
        </authorList>
    </citation>
    <scope>NUCLEOTIDE SEQUENCE [LARGE SCALE GENOMIC DNA]</scope>
    <source>
        <strain evidence="1 2">ATCC BAA-1139</strain>
    </source>
</reference>
<proteinExistence type="predicted"/>
<dbReference type="EMBL" id="VLLN01000005">
    <property type="protein sequence ID" value="TWJ26530.1"/>
    <property type="molecule type" value="Genomic_DNA"/>
</dbReference>
<accession>A0A562W8E6</accession>
<evidence type="ECO:0000313" key="2">
    <source>
        <dbReference type="Proteomes" id="UP000319449"/>
    </source>
</evidence>
<sequence length="67" mass="7545">MTGYITVKPVAEFIMEGSRSNEKGYFPFRSYISEPDASRRGVDFISEVLETVLVCLKKAYNMCGNVV</sequence>
<gene>
    <name evidence="1" type="ORF">JN12_01242</name>
</gene>
<dbReference type="Proteomes" id="UP000319449">
    <property type="component" value="Unassembled WGS sequence"/>
</dbReference>
<dbReference type="AlphaFoldDB" id="A0A562W8E6"/>
<protein>
    <submittedName>
        <fullName evidence="1">Uncharacterized protein</fullName>
    </submittedName>
</protein>
<organism evidence="1 2">
    <name type="scientific">Geobacter argillaceus</name>
    <dbReference type="NCBI Taxonomy" id="345631"/>
    <lineage>
        <taxon>Bacteria</taxon>
        <taxon>Pseudomonadati</taxon>
        <taxon>Thermodesulfobacteriota</taxon>
        <taxon>Desulfuromonadia</taxon>
        <taxon>Geobacterales</taxon>
        <taxon>Geobacteraceae</taxon>
        <taxon>Geobacter</taxon>
    </lineage>
</organism>